<keyword evidence="1" id="KW-0472">Membrane</keyword>
<keyword evidence="1" id="KW-0812">Transmembrane</keyword>
<feature type="transmembrane region" description="Helical" evidence="1">
    <location>
        <begin position="7"/>
        <end position="30"/>
    </location>
</feature>
<evidence type="ECO:0000313" key="3">
    <source>
        <dbReference type="Proteomes" id="UP000321491"/>
    </source>
</evidence>
<reference evidence="2 3" key="1">
    <citation type="submission" date="2019-07" db="EMBL/GenBank/DDBJ databases">
        <title>Whole genome shotgun sequence of Cerasibacillus quisquiliarum NBRC 102429.</title>
        <authorList>
            <person name="Hosoyama A."/>
            <person name="Uohara A."/>
            <person name="Ohji S."/>
            <person name="Ichikawa N."/>
        </authorList>
    </citation>
    <scope>NUCLEOTIDE SEQUENCE [LARGE SCALE GENOMIC DNA]</scope>
    <source>
        <strain evidence="2 3">NBRC 102429</strain>
    </source>
</reference>
<dbReference type="AlphaFoldDB" id="A0A511V1X8"/>
<feature type="transmembrane region" description="Helical" evidence="1">
    <location>
        <begin position="42"/>
        <end position="63"/>
    </location>
</feature>
<protein>
    <submittedName>
        <fullName evidence="2">Uncharacterized protein</fullName>
    </submittedName>
</protein>
<gene>
    <name evidence="2" type="ORF">CQU01_22690</name>
</gene>
<evidence type="ECO:0000313" key="2">
    <source>
        <dbReference type="EMBL" id="GEN32031.1"/>
    </source>
</evidence>
<evidence type="ECO:0000256" key="1">
    <source>
        <dbReference type="SAM" id="Phobius"/>
    </source>
</evidence>
<comment type="caution">
    <text evidence="2">The sequence shown here is derived from an EMBL/GenBank/DDBJ whole genome shotgun (WGS) entry which is preliminary data.</text>
</comment>
<keyword evidence="3" id="KW-1185">Reference proteome</keyword>
<dbReference type="RefSeq" id="WP_146938401.1">
    <property type="nucleotide sequence ID" value="NZ_BJXW01000026.1"/>
</dbReference>
<sequence>MDYIKIVLDWIGAYLFLLGAIAVGILWLVMFLKKKNSLVDNLVWPAFTLVFLAAHFFGMKPFIIDQRNDHLYLAEHGVVTEGCIRSLEDTAVYVNGMPVLKIVMQYRFDGNDYETVIKQEIPYAILPEIRVGQCYALLVDPDDPKRVTFN</sequence>
<keyword evidence="1" id="KW-1133">Transmembrane helix</keyword>
<dbReference type="OrthoDB" id="4566180at2"/>
<organism evidence="2 3">
    <name type="scientific">Cerasibacillus quisquiliarum</name>
    <dbReference type="NCBI Taxonomy" id="227865"/>
    <lineage>
        <taxon>Bacteria</taxon>
        <taxon>Bacillati</taxon>
        <taxon>Bacillota</taxon>
        <taxon>Bacilli</taxon>
        <taxon>Bacillales</taxon>
        <taxon>Bacillaceae</taxon>
        <taxon>Cerasibacillus</taxon>
    </lineage>
</organism>
<name>A0A511V1X8_9BACI</name>
<dbReference type="Proteomes" id="UP000321491">
    <property type="component" value="Unassembled WGS sequence"/>
</dbReference>
<dbReference type="EMBL" id="BJXW01000026">
    <property type="protein sequence ID" value="GEN32031.1"/>
    <property type="molecule type" value="Genomic_DNA"/>
</dbReference>
<accession>A0A511V1X8</accession>
<proteinExistence type="predicted"/>